<dbReference type="AlphaFoldDB" id="A0A8D9BHS4"/>
<dbReference type="EMBL" id="HBUF01643892">
    <property type="protein sequence ID" value="CAG6785467.1"/>
    <property type="molecule type" value="Transcribed_RNA"/>
</dbReference>
<accession>A0A8D9BHS4</accession>
<sequence length="105" mass="10703">MVSVFVTMYSSVNGSVCIAIEVSSVCRLTAILSMGGVVPDSLASCSISSISLSSPSCLVLRGGRGGAGNGLPFIFSLTSSDCKSLSSILPPYSILMKSSAKSCIR</sequence>
<proteinExistence type="predicted"/>
<protein>
    <submittedName>
        <fullName evidence="1">Uncharacterized protein</fullName>
    </submittedName>
</protein>
<dbReference type="EMBL" id="HBUF01643893">
    <property type="protein sequence ID" value="CAG6785469.1"/>
    <property type="molecule type" value="Transcribed_RNA"/>
</dbReference>
<organism evidence="1">
    <name type="scientific">Cacopsylla melanoneura</name>
    <dbReference type="NCBI Taxonomy" id="428564"/>
    <lineage>
        <taxon>Eukaryota</taxon>
        <taxon>Metazoa</taxon>
        <taxon>Ecdysozoa</taxon>
        <taxon>Arthropoda</taxon>
        <taxon>Hexapoda</taxon>
        <taxon>Insecta</taxon>
        <taxon>Pterygota</taxon>
        <taxon>Neoptera</taxon>
        <taxon>Paraneoptera</taxon>
        <taxon>Hemiptera</taxon>
        <taxon>Sternorrhyncha</taxon>
        <taxon>Psylloidea</taxon>
        <taxon>Psyllidae</taxon>
        <taxon>Psyllinae</taxon>
        <taxon>Cacopsylla</taxon>
    </lineage>
</organism>
<dbReference type="EMBL" id="HBUF01643890">
    <property type="protein sequence ID" value="CAG6785463.1"/>
    <property type="molecule type" value="Transcribed_RNA"/>
</dbReference>
<dbReference type="EMBL" id="HBUF01643891">
    <property type="protein sequence ID" value="CAG6785465.1"/>
    <property type="molecule type" value="Transcribed_RNA"/>
</dbReference>
<name>A0A8D9BHS4_9HEMI</name>
<evidence type="ECO:0000313" key="1">
    <source>
        <dbReference type="EMBL" id="CAG6785463.1"/>
    </source>
</evidence>
<reference evidence="1" key="1">
    <citation type="submission" date="2021-05" db="EMBL/GenBank/DDBJ databases">
        <authorList>
            <person name="Alioto T."/>
            <person name="Alioto T."/>
            <person name="Gomez Garrido J."/>
        </authorList>
    </citation>
    <scope>NUCLEOTIDE SEQUENCE</scope>
</reference>